<protein>
    <submittedName>
        <fullName evidence="1">Uncharacterized protein</fullName>
    </submittedName>
</protein>
<name>A0A9W8DU06_9FUNG</name>
<dbReference type="EMBL" id="JANBPU010000040">
    <property type="protein sequence ID" value="KAJ1918661.1"/>
    <property type="molecule type" value="Genomic_DNA"/>
</dbReference>
<sequence length="248" mass="28119">MNPPGMIVIYLKNDTTEHQNETERKGIAGSLADLVNFTKILESDLEDPETFDDSDNVKNMMRECTLERSAMPISSDNGNGNEQTTLEIAGQAIGVSEFFRVRDLESISYYCYNTKGWLNSNGDVVASTFSSSPELLKRLCLEIINVMDEVDEFIQEDSLIDDNIVRTNFGDKAYTDFLKTYETLEFISEQSFPGNVRYPKIMYNATWYAGGYIDFEVKVYGSGQNLEYDSTAHVFIVTDNYSGYTIPR</sequence>
<evidence type="ECO:0000313" key="2">
    <source>
        <dbReference type="Proteomes" id="UP001150538"/>
    </source>
</evidence>
<accession>A0A9W8DU06</accession>
<evidence type="ECO:0000313" key="1">
    <source>
        <dbReference type="EMBL" id="KAJ1918661.1"/>
    </source>
</evidence>
<proteinExistence type="predicted"/>
<keyword evidence="2" id="KW-1185">Reference proteome</keyword>
<comment type="caution">
    <text evidence="1">The sequence shown here is derived from an EMBL/GenBank/DDBJ whole genome shotgun (WGS) entry which is preliminary data.</text>
</comment>
<dbReference type="AlphaFoldDB" id="A0A9W8DU06"/>
<reference evidence="1" key="1">
    <citation type="submission" date="2022-07" db="EMBL/GenBank/DDBJ databases">
        <title>Phylogenomic reconstructions and comparative analyses of Kickxellomycotina fungi.</title>
        <authorList>
            <person name="Reynolds N.K."/>
            <person name="Stajich J.E."/>
            <person name="Barry K."/>
            <person name="Grigoriev I.V."/>
            <person name="Crous P."/>
            <person name="Smith M.E."/>
        </authorList>
    </citation>
    <scope>NUCLEOTIDE SEQUENCE</scope>
    <source>
        <strain evidence="1">NBRC 100468</strain>
    </source>
</reference>
<gene>
    <name evidence="1" type="ORF">H4219_002464</name>
</gene>
<dbReference type="Proteomes" id="UP001150538">
    <property type="component" value="Unassembled WGS sequence"/>
</dbReference>
<organism evidence="1 2">
    <name type="scientific">Mycoemilia scoparia</name>
    <dbReference type="NCBI Taxonomy" id="417184"/>
    <lineage>
        <taxon>Eukaryota</taxon>
        <taxon>Fungi</taxon>
        <taxon>Fungi incertae sedis</taxon>
        <taxon>Zoopagomycota</taxon>
        <taxon>Kickxellomycotina</taxon>
        <taxon>Kickxellomycetes</taxon>
        <taxon>Kickxellales</taxon>
        <taxon>Kickxellaceae</taxon>
        <taxon>Mycoemilia</taxon>
    </lineage>
</organism>